<name>A0A1X4NDR1_9RHOB</name>
<dbReference type="RefSeq" id="WP_085641190.1">
    <property type="nucleotide sequence ID" value="NZ_JFKC01000028.1"/>
</dbReference>
<gene>
    <name evidence="1" type="ORF">MGEO_18505</name>
</gene>
<organism evidence="1 2">
    <name type="scientific">Marivita geojedonensis</name>
    <dbReference type="NCBI Taxonomy" id="1123756"/>
    <lineage>
        <taxon>Bacteria</taxon>
        <taxon>Pseudomonadati</taxon>
        <taxon>Pseudomonadota</taxon>
        <taxon>Alphaproteobacteria</taxon>
        <taxon>Rhodobacterales</taxon>
        <taxon>Roseobacteraceae</taxon>
        <taxon>Marivita</taxon>
    </lineage>
</organism>
<sequence>MSVSQHIPPDIKKVARCVGYAAWLHTVDAWLGLPVVLEARLAPHKRAALAHATLRSLCNEHVEAVCASVLPQNAGQPQAAFSGIMDQAAFWADLATQDERDAYMLASFNRSPETRQAAFLEFVQRRAAA</sequence>
<dbReference type="OrthoDB" id="7874140at2"/>
<keyword evidence="2" id="KW-1185">Reference proteome</keyword>
<evidence type="ECO:0000313" key="1">
    <source>
        <dbReference type="EMBL" id="OSQ44936.1"/>
    </source>
</evidence>
<reference evidence="1 2" key="1">
    <citation type="submission" date="2014-03" db="EMBL/GenBank/DDBJ databases">
        <title>The draft genome sequence of Marivita geojedonensis KCTC 23882.</title>
        <authorList>
            <person name="Lai Q."/>
            <person name="Shao Z."/>
        </authorList>
    </citation>
    <scope>NUCLEOTIDE SEQUENCE [LARGE SCALE GENOMIC DNA]</scope>
    <source>
        <strain evidence="1 2">DPG-138</strain>
    </source>
</reference>
<protein>
    <submittedName>
        <fullName evidence="1">Uncharacterized protein</fullName>
    </submittedName>
</protein>
<comment type="caution">
    <text evidence="1">The sequence shown here is derived from an EMBL/GenBank/DDBJ whole genome shotgun (WGS) entry which is preliminary data.</text>
</comment>
<dbReference type="AlphaFoldDB" id="A0A1X4NDR1"/>
<dbReference type="STRING" id="1123756.MGEO_18505"/>
<proteinExistence type="predicted"/>
<evidence type="ECO:0000313" key="2">
    <source>
        <dbReference type="Proteomes" id="UP000193926"/>
    </source>
</evidence>
<dbReference type="Proteomes" id="UP000193926">
    <property type="component" value="Unassembled WGS sequence"/>
</dbReference>
<dbReference type="EMBL" id="JFKC01000028">
    <property type="protein sequence ID" value="OSQ44936.1"/>
    <property type="molecule type" value="Genomic_DNA"/>
</dbReference>
<accession>A0A1X4NDR1</accession>